<dbReference type="PANTHER" id="PTHR21087:SF16">
    <property type="entry name" value="SHIKIMATE KINASE 1, CHLOROPLASTIC"/>
    <property type="match status" value="1"/>
</dbReference>
<comment type="similarity">
    <text evidence="7">Belongs to the shikimate kinase family.</text>
</comment>
<comment type="function">
    <text evidence="7">Catalyzes the specific phosphorylation of the 3-hydroxyl group of shikimic acid using ATP as a cosubstrate.</text>
</comment>
<dbReference type="GO" id="GO:0009073">
    <property type="term" value="P:aromatic amino acid family biosynthetic process"/>
    <property type="evidence" value="ECO:0007669"/>
    <property type="project" value="UniProtKB-KW"/>
</dbReference>
<feature type="binding site" evidence="7">
    <location>
        <begin position="13"/>
        <end position="18"/>
    </location>
    <ligand>
        <name>ATP</name>
        <dbReference type="ChEBI" id="CHEBI:30616"/>
    </ligand>
</feature>
<dbReference type="InterPro" id="IPR031322">
    <property type="entry name" value="Shikimate/glucono_kinase"/>
</dbReference>
<dbReference type="InterPro" id="IPR000623">
    <property type="entry name" value="Shikimate_kinase/TSH1"/>
</dbReference>
<dbReference type="UniPathway" id="UPA00053">
    <property type="reaction ID" value="UER00088"/>
</dbReference>
<dbReference type="CDD" id="cd00464">
    <property type="entry name" value="SK"/>
    <property type="match status" value="1"/>
</dbReference>
<feature type="binding site" evidence="7">
    <location>
        <position position="139"/>
    </location>
    <ligand>
        <name>substrate</name>
    </ligand>
</feature>
<feature type="binding site" evidence="7">
    <location>
        <position position="121"/>
    </location>
    <ligand>
        <name>ATP</name>
        <dbReference type="ChEBI" id="CHEBI:30616"/>
    </ligand>
</feature>
<dbReference type="STRING" id="930128.SAMN05192532_102379"/>
<name>A0A1I2BM81_9BACI</name>
<keyword evidence="7" id="KW-0460">Magnesium</keyword>
<dbReference type="OrthoDB" id="9800332at2"/>
<keyword evidence="5 7" id="KW-0067">ATP-binding</keyword>
<dbReference type="GO" id="GO:0000287">
    <property type="term" value="F:magnesium ion binding"/>
    <property type="evidence" value="ECO:0007669"/>
    <property type="project" value="UniProtKB-UniRule"/>
</dbReference>
<evidence type="ECO:0000256" key="1">
    <source>
        <dbReference type="ARBA" id="ARBA00022605"/>
    </source>
</evidence>
<evidence type="ECO:0000313" key="8">
    <source>
        <dbReference type="EMBL" id="SFE57027.1"/>
    </source>
</evidence>
<keyword evidence="3 7" id="KW-0547">Nucleotide-binding</keyword>
<proteinExistence type="inferred from homology"/>
<feature type="binding site" evidence="7">
    <location>
        <position position="82"/>
    </location>
    <ligand>
        <name>substrate</name>
    </ligand>
</feature>
<dbReference type="GO" id="GO:0009423">
    <property type="term" value="P:chorismate biosynthetic process"/>
    <property type="evidence" value="ECO:0007669"/>
    <property type="project" value="UniProtKB-UniRule"/>
</dbReference>
<keyword evidence="6 7" id="KW-0057">Aromatic amino acid biosynthesis</keyword>
<feature type="binding site" evidence="7">
    <location>
        <position position="17"/>
    </location>
    <ligand>
        <name>Mg(2+)</name>
        <dbReference type="ChEBI" id="CHEBI:18420"/>
    </ligand>
</feature>
<protein>
    <recommendedName>
        <fullName evidence="7">Shikimate kinase</fullName>
        <shortName evidence="7">SK</shortName>
        <ecNumber evidence="7">2.7.1.71</ecNumber>
    </recommendedName>
</protein>
<feature type="binding site" evidence="7">
    <location>
        <position position="35"/>
    </location>
    <ligand>
        <name>substrate</name>
    </ligand>
</feature>
<evidence type="ECO:0000256" key="2">
    <source>
        <dbReference type="ARBA" id="ARBA00022679"/>
    </source>
</evidence>
<dbReference type="Pfam" id="PF01202">
    <property type="entry name" value="SKI"/>
    <property type="match status" value="1"/>
</dbReference>
<evidence type="ECO:0000256" key="5">
    <source>
        <dbReference type="ARBA" id="ARBA00022840"/>
    </source>
</evidence>
<evidence type="ECO:0000256" key="6">
    <source>
        <dbReference type="ARBA" id="ARBA00023141"/>
    </source>
</evidence>
<gene>
    <name evidence="7" type="primary">aroK</name>
    <name evidence="8" type="ORF">SAMN05192532_102379</name>
</gene>
<keyword evidence="9" id="KW-1185">Reference proteome</keyword>
<keyword evidence="1 7" id="KW-0028">Amino-acid biosynthesis</keyword>
<dbReference type="Gene3D" id="3.40.50.300">
    <property type="entry name" value="P-loop containing nucleotide triphosphate hydrolases"/>
    <property type="match status" value="1"/>
</dbReference>
<keyword evidence="7" id="KW-0963">Cytoplasm</keyword>
<dbReference type="AlphaFoldDB" id="A0A1I2BM81"/>
<keyword evidence="2 7" id="KW-0808">Transferase</keyword>
<dbReference type="InterPro" id="IPR027417">
    <property type="entry name" value="P-loop_NTPase"/>
</dbReference>
<comment type="cofactor">
    <cofactor evidence="7">
        <name>Mg(2+)</name>
        <dbReference type="ChEBI" id="CHEBI:18420"/>
    </cofactor>
    <text evidence="7">Binds 1 Mg(2+) ion per subunit.</text>
</comment>
<evidence type="ECO:0000256" key="7">
    <source>
        <dbReference type="HAMAP-Rule" id="MF_00109"/>
    </source>
</evidence>
<keyword evidence="7" id="KW-0479">Metal-binding</keyword>
<dbReference type="PANTHER" id="PTHR21087">
    <property type="entry name" value="SHIKIMATE KINASE"/>
    <property type="match status" value="1"/>
</dbReference>
<dbReference type="Proteomes" id="UP000199516">
    <property type="component" value="Unassembled WGS sequence"/>
</dbReference>
<comment type="pathway">
    <text evidence="7">Metabolic intermediate biosynthesis; chorismate biosynthesis; chorismate from D-erythrose 4-phosphate and phosphoenolpyruvate: step 5/7.</text>
</comment>
<dbReference type="GO" id="GO:0004765">
    <property type="term" value="F:shikimate kinase activity"/>
    <property type="evidence" value="ECO:0007669"/>
    <property type="project" value="UniProtKB-UniRule"/>
</dbReference>
<comment type="catalytic activity">
    <reaction evidence="7">
        <text>shikimate + ATP = 3-phosphoshikimate + ADP + H(+)</text>
        <dbReference type="Rhea" id="RHEA:13121"/>
        <dbReference type="ChEBI" id="CHEBI:15378"/>
        <dbReference type="ChEBI" id="CHEBI:30616"/>
        <dbReference type="ChEBI" id="CHEBI:36208"/>
        <dbReference type="ChEBI" id="CHEBI:145989"/>
        <dbReference type="ChEBI" id="CHEBI:456216"/>
        <dbReference type="EC" id="2.7.1.71"/>
    </reaction>
</comment>
<organism evidence="8 9">
    <name type="scientific">Alteribacillus iranensis</name>
    <dbReference type="NCBI Taxonomy" id="930128"/>
    <lineage>
        <taxon>Bacteria</taxon>
        <taxon>Bacillati</taxon>
        <taxon>Bacillota</taxon>
        <taxon>Bacilli</taxon>
        <taxon>Bacillales</taxon>
        <taxon>Bacillaceae</taxon>
        <taxon>Alteribacillus</taxon>
    </lineage>
</organism>
<feature type="binding site" evidence="7">
    <location>
        <position position="59"/>
    </location>
    <ligand>
        <name>substrate</name>
    </ligand>
</feature>
<dbReference type="RefSeq" id="WP_091658865.1">
    <property type="nucleotide sequence ID" value="NZ_FONT01000002.1"/>
</dbReference>
<dbReference type="GO" id="GO:0005524">
    <property type="term" value="F:ATP binding"/>
    <property type="evidence" value="ECO:0007669"/>
    <property type="project" value="UniProtKB-UniRule"/>
</dbReference>
<comment type="caution">
    <text evidence="7">Lacks conserved residue(s) required for the propagation of feature annotation.</text>
</comment>
<dbReference type="EC" id="2.7.1.71" evidence="7"/>
<sequence>MDDNNLVLIGFMGVGKTTVGELLADRLQREFLDMDRVIEKETGRTIPDIFAAEGEVAFREIEKRITIDYCRNTKKNILSLGGGAYMQPEIREACLKECTVIFLDISWEQWLERMEELKEGRPLLQEKSLEEIQKLFDSRHDTYRHCTHHVLTDRTTPEEVTEIIMEKMS</sequence>
<comment type="subunit">
    <text evidence="7">Monomer.</text>
</comment>
<keyword evidence="4 7" id="KW-0418">Kinase</keyword>
<accession>A0A1I2BM81</accession>
<dbReference type="GO" id="GO:0008652">
    <property type="term" value="P:amino acid biosynthetic process"/>
    <property type="evidence" value="ECO:0007669"/>
    <property type="project" value="UniProtKB-KW"/>
</dbReference>
<evidence type="ECO:0000313" key="9">
    <source>
        <dbReference type="Proteomes" id="UP000199516"/>
    </source>
</evidence>
<comment type="subcellular location">
    <subcellularLocation>
        <location evidence="7">Cytoplasm</location>
    </subcellularLocation>
</comment>
<dbReference type="SUPFAM" id="SSF52540">
    <property type="entry name" value="P-loop containing nucleoside triphosphate hydrolases"/>
    <property type="match status" value="1"/>
</dbReference>
<dbReference type="EMBL" id="FONT01000002">
    <property type="protein sequence ID" value="SFE57027.1"/>
    <property type="molecule type" value="Genomic_DNA"/>
</dbReference>
<dbReference type="HAMAP" id="MF_00109">
    <property type="entry name" value="Shikimate_kinase"/>
    <property type="match status" value="1"/>
</dbReference>
<evidence type="ECO:0000256" key="3">
    <source>
        <dbReference type="ARBA" id="ARBA00022741"/>
    </source>
</evidence>
<dbReference type="GO" id="GO:0005829">
    <property type="term" value="C:cytosol"/>
    <property type="evidence" value="ECO:0007669"/>
    <property type="project" value="TreeGrafter"/>
</dbReference>
<dbReference type="PRINTS" id="PR01100">
    <property type="entry name" value="SHIKIMTKNASE"/>
</dbReference>
<reference evidence="8 9" key="1">
    <citation type="submission" date="2016-10" db="EMBL/GenBank/DDBJ databases">
        <authorList>
            <person name="de Groot N.N."/>
        </authorList>
    </citation>
    <scope>NUCLEOTIDE SEQUENCE [LARGE SCALE GENOMIC DNA]</scope>
    <source>
        <strain evidence="8 9">DSM 23995</strain>
    </source>
</reference>
<evidence type="ECO:0000256" key="4">
    <source>
        <dbReference type="ARBA" id="ARBA00022777"/>
    </source>
</evidence>